<evidence type="ECO:0000313" key="2">
    <source>
        <dbReference type="Proteomes" id="UP000792457"/>
    </source>
</evidence>
<reference evidence="1" key="2">
    <citation type="submission" date="2017-10" db="EMBL/GenBank/DDBJ databases">
        <title>Ladona fulva Genome sequencing and assembly.</title>
        <authorList>
            <person name="Murali S."/>
            <person name="Richards S."/>
            <person name="Bandaranaike D."/>
            <person name="Bellair M."/>
            <person name="Blankenburg K."/>
            <person name="Chao H."/>
            <person name="Dinh H."/>
            <person name="Doddapaneni H."/>
            <person name="Dugan-Rocha S."/>
            <person name="Elkadiri S."/>
            <person name="Gnanaolivu R."/>
            <person name="Hernandez B."/>
            <person name="Skinner E."/>
            <person name="Javaid M."/>
            <person name="Lee S."/>
            <person name="Li M."/>
            <person name="Ming W."/>
            <person name="Munidasa M."/>
            <person name="Muniz J."/>
            <person name="Nguyen L."/>
            <person name="Hughes D."/>
            <person name="Osuji N."/>
            <person name="Pu L.-L."/>
            <person name="Puazo M."/>
            <person name="Qu C."/>
            <person name="Quiroz J."/>
            <person name="Raj R."/>
            <person name="Weissenberger G."/>
            <person name="Xin Y."/>
            <person name="Zou X."/>
            <person name="Han Y."/>
            <person name="Worley K."/>
            <person name="Muzny D."/>
            <person name="Gibbs R."/>
        </authorList>
    </citation>
    <scope>NUCLEOTIDE SEQUENCE</scope>
    <source>
        <strain evidence="1">Sampled in the wild</strain>
    </source>
</reference>
<name>A0A8K0PAT9_LADFU</name>
<sequence>MDWGGEGNYIHAKSSAKLEGIDQFALHGYLDSPALKVNKWSIDINSKQGGKGGVKGGAGGKRVFFIGKKSDEVIFQGSTSFSSKKEGNTMNYEGAGTLKMGGETKNANFKFSLTNHADTEDGIEAKLSMGMMSSAGDKHTYIGEAKLSRKELKLYESYCRADDKCSLIEVYSKVTFE</sequence>
<comment type="caution">
    <text evidence="1">The sequence shown here is derived from an EMBL/GenBank/DDBJ whole genome shotgun (WGS) entry which is preliminary data.</text>
</comment>
<protein>
    <submittedName>
        <fullName evidence="1">Uncharacterized protein</fullName>
    </submittedName>
</protein>
<keyword evidence="2" id="KW-1185">Reference proteome</keyword>
<proteinExistence type="predicted"/>
<organism evidence="1 2">
    <name type="scientific">Ladona fulva</name>
    <name type="common">Scarce chaser dragonfly</name>
    <name type="synonym">Libellula fulva</name>
    <dbReference type="NCBI Taxonomy" id="123851"/>
    <lineage>
        <taxon>Eukaryota</taxon>
        <taxon>Metazoa</taxon>
        <taxon>Ecdysozoa</taxon>
        <taxon>Arthropoda</taxon>
        <taxon>Hexapoda</taxon>
        <taxon>Insecta</taxon>
        <taxon>Pterygota</taxon>
        <taxon>Palaeoptera</taxon>
        <taxon>Odonata</taxon>
        <taxon>Epiprocta</taxon>
        <taxon>Anisoptera</taxon>
        <taxon>Libelluloidea</taxon>
        <taxon>Libellulidae</taxon>
        <taxon>Ladona</taxon>
    </lineage>
</organism>
<dbReference type="EMBL" id="KZ309676">
    <property type="protein sequence ID" value="KAG8239497.1"/>
    <property type="molecule type" value="Genomic_DNA"/>
</dbReference>
<feature type="non-terminal residue" evidence="1">
    <location>
        <position position="1"/>
    </location>
</feature>
<evidence type="ECO:0000313" key="1">
    <source>
        <dbReference type="EMBL" id="KAG8239497.1"/>
    </source>
</evidence>
<dbReference type="AlphaFoldDB" id="A0A8K0PAT9"/>
<dbReference type="Proteomes" id="UP000792457">
    <property type="component" value="Unassembled WGS sequence"/>
</dbReference>
<reference evidence="1" key="1">
    <citation type="submission" date="2013-04" db="EMBL/GenBank/DDBJ databases">
        <authorList>
            <person name="Qu J."/>
            <person name="Murali S.C."/>
            <person name="Bandaranaike D."/>
            <person name="Bellair M."/>
            <person name="Blankenburg K."/>
            <person name="Chao H."/>
            <person name="Dinh H."/>
            <person name="Doddapaneni H."/>
            <person name="Downs B."/>
            <person name="Dugan-Rocha S."/>
            <person name="Elkadiri S."/>
            <person name="Gnanaolivu R.D."/>
            <person name="Hernandez B."/>
            <person name="Javaid M."/>
            <person name="Jayaseelan J.C."/>
            <person name="Lee S."/>
            <person name="Li M."/>
            <person name="Ming W."/>
            <person name="Munidasa M."/>
            <person name="Muniz J."/>
            <person name="Nguyen L."/>
            <person name="Ongeri F."/>
            <person name="Osuji N."/>
            <person name="Pu L.-L."/>
            <person name="Puazo M."/>
            <person name="Qu C."/>
            <person name="Quiroz J."/>
            <person name="Raj R."/>
            <person name="Weissenberger G."/>
            <person name="Xin Y."/>
            <person name="Zou X."/>
            <person name="Han Y."/>
            <person name="Richards S."/>
            <person name="Worley K."/>
            <person name="Muzny D."/>
            <person name="Gibbs R."/>
        </authorList>
    </citation>
    <scope>NUCLEOTIDE SEQUENCE</scope>
    <source>
        <strain evidence="1">Sampled in the wild</strain>
    </source>
</reference>
<gene>
    <name evidence="1" type="ORF">J437_LFUL018055</name>
</gene>
<accession>A0A8K0PAT9</accession>